<keyword evidence="5" id="KW-0963">Cytoplasm</keyword>
<evidence type="ECO:0000256" key="14">
    <source>
        <dbReference type="ARBA" id="ARBA00047418"/>
    </source>
</evidence>
<evidence type="ECO:0000256" key="21">
    <source>
        <dbReference type="ARBA" id="ARBA00079339"/>
    </source>
</evidence>
<comment type="catalytic activity">
    <reaction evidence="15">
        <text>a 5'-end (N(7)-methyl 5'-triphosphoguanosine)-ribonucleoside in snoRNA + S-adenosyl-L-methionine = a 5'-end (N(2),N(7)-dimethyl 5'-triphosphoguanosine)-ribonucleoside in snoRNA + S-adenosyl-L-homocysteine + H(+)</text>
        <dbReference type="Rhea" id="RHEA:78475"/>
        <dbReference type="Rhea" id="RHEA-COMP:19086"/>
        <dbReference type="Rhea" id="RHEA-COMP:19088"/>
        <dbReference type="ChEBI" id="CHEBI:15378"/>
        <dbReference type="ChEBI" id="CHEBI:57856"/>
        <dbReference type="ChEBI" id="CHEBI:59789"/>
        <dbReference type="ChEBI" id="CHEBI:156461"/>
        <dbReference type="ChEBI" id="CHEBI:172880"/>
    </reaction>
    <physiologicalReaction direction="left-to-right" evidence="15">
        <dbReference type="Rhea" id="RHEA:78476"/>
    </physiologicalReaction>
</comment>
<evidence type="ECO:0000256" key="7">
    <source>
        <dbReference type="ARBA" id="ARBA00022603"/>
    </source>
</evidence>
<evidence type="ECO:0000256" key="8">
    <source>
        <dbReference type="ARBA" id="ARBA00022679"/>
    </source>
</evidence>
<evidence type="ECO:0000256" key="17">
    <source>
        <dbReference type="ARBA" id="ARBA00049075"/>
    </source>
</evidence>
<dbReference type="InterPro" id="IPR029063">
    <property type="entry name" value="SAM-dependent_MTases_sf"/>
</dbReference>
<feature type="compositionally biased region" description="Basic and acidic residues" evidence="23">
    <location>
        <begin position="160"/>
        <end position="170"/>
    </location>
</feature>
<evidence type="ECO:0000256" key="15">
    <source>
        <dbReference type="ARBA" id="ARBA00048740"/>
    </source>
</evidence>
<evidence type="ECO:0000256" key="3">
    <source>
        <dbReference type="ARBA" id="ARBA00004604"/>
    </source>
</evidence>
<evidence type="ECO:0000256" key="23">
    <source>
        <dbReference type="SAM" id="MobiDB-lite"/>
    </source>
</evidence>
<keyword evidence="7" id="KW-0489">Methyltransferase</keyword>
<dbReference type="Pfam" id="PF09445">
    <property type="entry name" value="Methyltransf_15"/>
    <property type="match status" value="1"/>
</dbReference>
<feature type="region of interest" description="Disordered" evidence="23">
    <location>
        <begin position="425"/>
        <end position="448"/>
    </location>
</feature>
<comment type="subunit">
    <text evidence="20">May form homooligomers. Interacts with CREBBP/CBP, EED/WAIT1, EP300/P300, NCOA6/PRIP, PPARBP/PBP and SMN.</text>
</comment>
<reference evidence="24" key="1">
    <citation type="submission" date="2021-12" db="EMBL/GenBank/DDBJ databases">
        <authorList>
            <person name="King R."/>
        </authorList>
    </citation>
    <scope>NUCLEOTIDE SEQUENCE</scope>
</reference>
<comment type="similarity">
    <text evidence="13">Belongs to the methyltransferase superfamily. Trimethylguanosine synthase family.</text>
</comment>
<comment type="catalytic activity">
    <reaction evidence="14">
        <text>a 5'-end (N(2),N(7)-dimethyl 5'-triphosphoguanosine)-ribonucleoside in snoRNA + S-adenosyl-L-methionine = a 5'-end (N(2),N(2),N(7)-trimethyl 5'-triphosphoguanosine)-ribonucleoside in snoRNA + S-adenosyl-L-homocysteine + H(+)</text>
        <dbReference type="Rhea" id="RHEA:78507"/>
        <dbReference type="Rhea" id="RHEA-COMP:19088"/>
        <dbReference type="Rhea" id="RHEA-COMP:19090"/>
        <dbReference type="ChEBI" id="CHEBI:15378"/>
        <dbReference type="ChEBI" id="CHEBI:57856"/>
        <dbReference type="ChEBI" id="CHEBI:59789"/>
        <dbReference type="ChEBI" id="CHEBI:167623"/>
        <dbReference type="ChEBI" id="CHEBI:172880"/>
    </reaction>
    <physiologicalReaction direction="left-to-right" evidence="14">
        <dbReference type="Rhea" id="RHEA:78508"/>
    </physiologicalReaction>
</comment>
<keyword evidence="8" id="KW-0808">Transferase</keyword>
<evidence type="ECO:0000256" key="6">
    <source>
        <dbReference type="ARBA" id="ARBA00022553"/>
    </source>
</evidence>
<organism evidence="24 25">
    <name type="scientific">Bemisia tabaci</name>
    <name type="common">Sweetpotato whitefly</name>
    <name type="synonym">Aleurodes tabaci</name>
    <dbReference type="NCBI Taxonomy" id="7038"/>
    <lineage>
        <taxon>Eukaryota</taxon>
        <taxon>Metazoa</taxon>
        <taxon>Ecdysozoa</taxon>
        <taxon>Arthropoda</taxon>
        <taxon>Hexapoda</taxon>
        <taxon>Insecta</taxon>
        <taxon>Pterygota</taxon>
        <taxon>Neoptera</taxon>
        <taxon>Paraneoptera</taxon>
        <taxon>Hemiptera</taxon>
        <taxon>Sternorrhyncha</taxon>
        <taxon>Aleyrodoidea</taxon>
        <taxon>Aleyrodidae</taxon>
        <taxon>Aleyrodinae</taxon>
        <taxon>Bemisia</taxon>
    </lineage>
</organism>
<comment type="catalytic activity">
    <reaction evidence="16">
        <text>a 5'-end (N(2),N(7)-dimethyl 5'-triphosphoguanosine)-ribonucleoside in snRNA + S-adenosyl-L-methionine = a 5'-end (N(2),N(2),N(7)-trimethyl 5'-triphosphoguanosine)-ribonucleoside in snRNA + S-adenosyl-L-homocysteine + H(+)</text>
        <dbReference type="Rhea" id="RHEA:78479"/>
        <dbReference type="Rhea" id="RHEA-COMP:19087"/>
        <dbReference type="Rhea" id="RHEA-COMP:19089"/>
        <dbReference type="ChEBI" id="CHEBI:15378"/>
        <dbReference type="ChEBI" id="CHEBI:57856"/>
        <dbReference type="ChEBI" id="CHEBI:59789"/>
        <dbReference type="ChEBI" id="CHEBI:167623"/>
        <dbReference type="ChEBI" id="CHEBI:172880"/>
    </reaction>
    <physiologicalReaction direction="left-to-right" evidence="16">
        <dbReference type="Rhea" id="RHEA:78480"/>
    </physiologicalReaction>
</comment>
<dbReference type="GO" id="GO:0015030">
    <property type="term" value="C:Cajal body"/>
    <property type="evidence" value="ECO:0007669"/>
    <property type="project" value="UniProtKB-SubCell"/>
</dbReference>
<sequence>MSEDSTVISYEPLVELSLKYENDVDYIYCLCSRVLVSEKNLTRSVPVKEESEWEDLNGGQNLSGLKQSPNTNQIHHKKRDEAFSCYYSASHYSTDDQDSSSQFALESDSGADISVTSRDLEWERYWAQNGDRIVWESWITKYNDYIDPTYLNNHGNPHQALDKDAVKNEGSDNFDSVSSDSDEVEADNLSPVESTDVNKLELNLPKKDVSTEEEKRPKELTFAEPPTLSVGDFDGQILSEPLEHSKEQDDFFDEQFRLRTGSRSSGNSGRLTATTDSMTNVTRITLSTSNSSSEDLSRIDSSLSPSSSVTSYTEQWQHLWNEHFNDLYNSHYNAFISQYKESDPLPSWEPVADIINDVLGDPDFESSVERVNTSVPNQPDEDFLSAKINQVEISKKGKPSSDFLVKSKLANGCIEEERLNCMIDVNEDSQESSSSKKNSKGKRKRTKNSRQFEYVIENSVSSTIKKLIAEKNGTSCSLTKDLASSEKNSEDSVCDSESSLITSIPLQCDDTSLSDRVNAEVAIEHQTENLHLSSINGVTSSNNGVPHYNAIVDSEKDSMNNKENNSSIVNSVTCESSPIQQNPVIKKWNQKLQSTLSRLSSAFTLMGLEFIPSRSKTLEELEVNYLKSNIKQQNKDLRMFSRKHTYFDDDGNPVLEQVKQFLEKAKEEAVTSQTDKLFQGVGLKDQNETTVSKNLNSLVTPVETSPSSNIIGEFVNPNETYNQSKKTKESASEIGELSSNEATPCSSSSELCEEEDKFEPISKKLKKAKSSRKKSKALKTQNLPPEIAKNPKLRKYWMRRYRLFSKFDEGIQLDEESWYSVTPECMSKHISQRCRCDVLIDAFCGAGGNTIQFALMCEQVIAIDIDPVKIEMARNNARIYGVEDRIEFIVGDFLQLAPNLKADVVFMSPPWGGPSYLRGSSFDLDKILPPTGGKGLLEVARKITNNICYFLPRNCNVDQLIPLSGDAFEIEVEQNFLQKKLIAISAYFGELIHVEDDQ</sequence>
<dbReference type="SUPFAM" id="SSF53335">
    <property type="entry name" value="S-adenosyl-L-methionine-dependent methyltransferases"/>
    <property type="match status" value="1"/>
</dbReference>
<keyword evidence="12" id="KW-0539">Nucleus</keyword>
<evidence type="ECO:0000313" key="24">
    <source>
        <dbReference type="EMBL" id="CAH0390129.1"/>
    </source>
</evidence>
<feature type="region of interest" description="Disordered" evidence="23">
    <location>
        <begin position="160"/>
        <end position="198"/>
    </location>
</feature>
<keyword evidence="6" id="KW-0597">Phosphoprotein</keyword>
<evidence type="ECO:0000256" key="2">
    <source>
        <dbReference type="ARBA" id="ARBA00004496"/>
    </source>
</evidence>
<proteinExistence type="inferred from homology"/>
<dbReference type="AlphaFoldDB" id="A0A9P0AEX7"/>
<gene>
    <name evidence="24" type="ORF">BEMITA_LOCUS8879</name>
</gene>
<protein>
    <recommendedName>
        <fullName evidence="4">Trimethylguanosine synthase</fullName>
    </recommendedName>
    <alternativeName>
        <fullName evidence="18">Cap-specific guanine-N(2) methyltransferase</fullName>
    </alternativeName>
    <alternativeName>
        <fullName evidence="21">Nuclear receptor coactivator 6-interacting protein</fullName>
    </alternativeName>
    <alternativeName>
        <fullName evidence="22">PRIP-interacting protein with methyltransferase motif</fullName>
    </alternativeName>
</protein>
<evidence type="ECO:0000256" key="18">
    <source>
        <dbReference type="ARBA" id="ARBA00049790"/>
    </source>
</evidence>
<feature type="compositionally biased region" description="Basic residues" evidence="23">
    <location>
        <begin position="437"/>
        <end position="448"/>
    </location>
</feature>
<dbReference type="CDD" id="cd02440">
    <property type="entry name" value="AdoMet_MTases"/>
    <property type="match status" value="1"/>
</dbReference>
<evidence type="ECO:0000256" key="20">
    <source>
        <dbReference type="ARBA" id="ARBA00064494"/>
    </source>
</evidence>
<evidence type="ECO:0000256" key="22">
    <source>
        <dbReference type="ARBA" id="ARBA00081504"/>
    </source>
</evidence>
<evidence type="ECO:0000256" key="11">
    <source>
        <dbReference type="ARBA" id="ARBA00023163"/>
    </source>
</evidence>
<evidence type="ECO:0000256" key="1">
    <source>
        <dbReference type="ARBA" id="ARBA00004408"/>
    </source>
</evidence>
<evidence type="ECO:0000313" key="25">
    <source>
        <dbReference type="Proteomes" id="UP001152759"/>
    </source>
</evidence>
<dbReference type="FunFam" id="3.40.50.150:FF:000066">
    <property type="entry name" value="Trimethylguanosine synthase 1"/>
    <property type="match status" value="1"/>
</dbReference>
<accession>A0A9P0AEX7</accession>
<dbReference type="Proteomes" id="UP001152759">
    <property type="component" value="Chromosome 5"/>
</dbReference>
<evidence type="ECO:0000256" key="5">
    <source>
        <dbReference type="ARBA" id="ARBA00022490"/>
    </source>
</evidence>
<evidence type="ECO:0000256" key="13">
    <source>
        <dbReference type="ARBA" id="ARBA00025783"/>
    </source>
</evidence>
<evidence type="ECO:0000256" key="4">
    <source>
        <dbReference type="ARBA" id="ARBA00018517"/>
    </source>
</evidence>
<comment type="function">
    <text evidence="19">Catalyzes the 2 serial methylation steps for the conversion of the 7-monomethylguanosine (m(7)G) caps of snRNAs and snoRNAs to a 2,2,7-trimethylguanosine (m(2,2,7)G) cap structure. The enzyme is specific for guanine, and N7 methylation must precede N2 methylation. Hypermethylation of the m7G cap of U snRNAs leads to their concentration in nuclear foci, their colocalization with coilin and the formation of canonical Cajal bodies (CBs). Plays a role in transcriptional regulation.</text>
</comment>
<dbReference type="KEGG" id="btab:109031694"/>
<dbReference type="GO" id="GO:0005730">
    <property type="term" value="C:nucleolus"/>
    <property type="evidence" value="ECO:0007669"/>
    <property type="project" value="UniProtKB-SubCell"/>
</dbReference>
<keyword evidence="10" id="KW-0805">Transcription regulation</keyword>
<name>A0A9P0AEX7_BEMTA</name>
<evidence type="ECO:0000256" key="12">
    <source>
        <dbReference type="ARBA" id="ARBA00023242"/>
    </source>
</evidence>
<evidence type="ECO:0000256" key="9">
    <source>
        <dbReference type="ARBA" id="ARBA00022691"/>
    </source>
</evidence>
<feature type="region of interest" description="Disordered" evidence="23">
    <location>
        <begin position="287"/>
        <end position="307"/>
    </location>
</feature>
<comment type="subcellular location">
    <subcellularLocation>
        <location evidence="2">Cytoplasm</location>
    </subcellularLocation>
    <subcellularLocation>
        <location evidence="1">Nucleus</location>
        <location evidence="1">Cajal body</location>
    </subcellularLocation>
    <subcellularLocation>
        <location evidence="3">Nucleus</location>
        <location evidence="3">Nucleolus</location>
    </subcellularLocation>
</comment>
<feature type="region of interest" description="Disordered" evidence="23">
    <location>
        <begin position="721"/>
        <end position="751"/>
    </location>
</feature>
<evidence type="ECO:0000256" key="16">
    <source>
        <dbReference type="ARBA" id="ARBA00048763"/>
    </source>
</evidence>
<dbReference type="GO" id="GO:0071164">
    <property type="term" value="F:RNA cap trimethylguanosine synthase activity"/>
    <property type="evidence" value="ECO:0007669"/>
    <property type="project" value="TreeGrafter"/>
</dbReference>
<dbReference type="EMBL" id="OU963866">
    <property type="protein sequence ID" value="CAH0390129.1"/>
    <property type="molecule type" value="Genomic_DNA"/>
</dbReference>
<keyword evidence="9" id="KW-0949">S-adenosyl-L-methionine</keyword>
<keyword evidence="25" id="KW-1185">Reference proteome</keyword>
<keyword evidence="11" id="KW-0804">Transcription</keyword>
<dbReference type="GO" id="GO:0005737">
    <property type="term" value="C:cytoplasm"/>
    <property type="evidence" value="ECO:0007669"/>
    <property type="project" value="UniProtKB-SubCell"/>
</dbReference>
<evidence type="ECO:0000256" key="19">
    <source>
        <dbReference type="ARBA" id="ARBA00057179"/>
    </source>
</evidence>
<comment type="catalytic activity">
    <reaction evidence="17">
        <text>a 5'-end (N(7)-methyl 5'-triphosphoguanosine)-ribonucleoside in snRNA + S-adenosyl-L-methionine = a 5'-end (N(2),N(7)-dimethyl 5'-triphosphoguanosine)-ribonucleoside in snRNA + S-adenosyl-L-homocysteine + H(+)</text>
        <dbReference type="Rhea" id="RHEA:78471"/>
        <dbReference type="Rhea" id="RHEA-COMP:19085"/>
        <dbReference type="Rhea" id="RHEA-COMP:19087"/>
        <dbReference type="ChEBI" id="CHEBI:15378"/>
        <dbReference type="ChEBI" id="CHEBI:57856"/>
        <dbReference type="ChEBI" id="CHEBI:59789"/>
        <dbReference type="ChEBI" id="CHEBI:156461"/>
        <dbReference type="ChEBI" id="CHEBI:172880"/>
    </reaction>
    <physiologicalReaction direction="left-to-right" evidence="17">
        <dbReference type="Rhea" id="RHEA:78472"/>
    </physiologicalReaction>
</comment>
<dbReference type="PANTHER" id="PTHR14741">
    <property type="entry name" value="S-ADENOSYLMETHIONINE-DEPENDENT METHYLTRANSFERASE RELATED"/>
    <property type="match status" value="1"/>
</dbReference>
<dbReference type="PANTHER" id="PTHR14741:SF32">
    <property type="entry name" value="TRIMETHYLGUANOSINE SYNTHASE"/>
    <property type="match status" value="1"/>
</dbReference>
<dbReference type="InterPro" id="IPR019012">
    <property type="entry name" value="RNA_cap_Gua-N2-MeTrfase"/>
</dbReference>
<evidence type="ECO:0000256" key="10">
    <source>
        <dbReference type="ARBA" id="ARBA00023015"/>
    </source>
</evidence>
<dbReference type="Gene3D" id="3.40.50.150">
    <property type="entry name" value="Vaccinia Virus protein VP39"/>
    <property type="match status" value="1"/>
</dbReference>